<proteinExistence type="predicted"/>
<reference evidence="1 2" key="1">
    <citation type="submission" date="2024-01" db="EMBL/GenBank/DDBJ databases">
        <title>The genomes of 5 underutilized Papilionoideae crops provide insights into root nodulation and disease resistanc.</title>
        <authorList>
            <person name="Jiang F."/>
        </authorList>
    </citation>
    <scope>NUCLEOTIDE SEQUENCE [LARGE SCALE GENOMIC DNA]</scope>
    <source>
        <strain evidence="1">JINMINGXINNONG_FW02</strain>
        <tissue evidence="1">Leaves</tissue>
    </source>
</reference>
<keyword evidence="2" id="KW-1185">Reference proteome</keyword>
<evidence type="ECO:0000313" key="1">
    <source>
        <dbReference type="EMBL" id="KAK7334769.1"/>
    </source>
</evidence>
<protein>
    <submittedName>
        <fullName evidence="1">Uncharacterized protein</fullName>
    </submittedName>
</protein>
<organism evidence="1 2">
    <name type="scientific">Phaseolus coccineus</name>
    <name type="common">Scarlet runner bean</name>
    <name type="synonym">Phaseolus multiflorus</name>
    <dbReference type="NCBI Taxonomy" id="3886"/>
    <lineage>
        <taxon>Eukaryota</taxon>
        <taxon>Viridiplantae</taxon>
        <taxon>Streptophyta</taxon>
        <taxon>Embryophyta</taxon>
        <taxon>Tracheophyta</taxon>
        <taxon>Spermatophyta</taxon>
        <taxon>Magnoliopsida</taxon>
        <taxon>eudicotyledons</taxon>
        <taxon>Gunneridae</taxon>
        <taxon>Pentapetalae</taxon>
        <taxon>rosids</taxon>
        <taxon>fabids</taxon>
        <taxon>Fabales</taxon>
        <taxon>Fabaceae</taxon>
        <taxon>Papilionoideae</taxon>
        <taxon>50 kb inversion clade</taxon>
        <taxon>NPAAA clade</taxon>
        <taxon>indigoferoid/millettioid clade</taxon>
        <taxon>Phaseoleae</taxon>
        <taxon>Phaseolus</taxon>
    </lineage>
</organism>
<name>A0AAN9LF58_PHACN</name>
<sequence>MRECEGAKEESVSRLYRESDGKCSRSHGKTARFRLHGERTMECERVYIERDRERDWISGKRNLIQSESVSVSVVPKIAQCAI</sequence>
<comment type="caution">
    <text evidence="1">The sequence shown here is derived from an EMBL/GenBank/DDBJ whole genome shotgun (WGS) entry which is preliminary data.</text>
</comment>
<evidence type="ECO:0000313" key="2">
    <source>
        <dbReference type="Proteomes" id="UP001374584"/>
    </source>
</evidence>
<gene>
    <name evidence="1" type="ORF">VNO80_26532</name>
</gene>
<dbReference type="EMBL" id="JAYMYR010000010">
    <property type="protein sequence ID" value="KAK7334769.1"/>
    <property type="molecule type" value="Genomic_DNA"/>
</dbReference>
<dbReference type="AlphaFoldDB" id="A0AAN9LF58"/>
<accession>A0AAN9LF58</accession>
<dbReference type="Proteomes" id="UP001374584">
    <property type="component" value="Unassembled WGS sequence"/>
</dbReference>